<feature type="domain" description="PiggyBac transposable element-derived protein" evidence="1">
    <location>
        <begin position="17"/>
        <end position="224"/>
    </location>
</feature>
<sequence length="298" mass="34511">MDNEDKMWKIRPLQFIREPIRFGYKVWCLTSVQGYLVNFSIYQGKSPRSNTVYEHYFGKATAPLIQMIESFNAEIRTLPFHFFFDNLFLVLNSLYFLRDKGYGGTGTMRNNRIPKSCPMTGHHDSAIVKEDGAIVSEWVDNSVVSIASNCLGVEPQSTAKRYSQKEKRIIQVQRPYLKGEYSQKTGGVDHLDKNVGTYRINIRNKKWYWPLLSWLIDVSVHSAWQLARGSGKKYTQLEFRRGIVQVYLSRFANPSKGLGRPSTSSSKSGIPEEVRFNCLNHLVKKCEEKKMCWRRMPV</sequence>
<keyword evidence="3" id="KW-1185">Reference proteome</keyword>
<accession>A0ABQ9GI65</accession>
<organism evidence="2 3">
    <name type="scientific">Dryococelus australis</name>
    <dbReference type="NCBI Taxonomy" id="614101"/>
    <lineage>
        <taxon>Eukaryota</taxon>
        <taxon>Metazoa</taxon>
        <taxon>Ecdysozoa</taxon>
        <taxon>Arthropoda</taxon>
        <taxon>Hexapoda</taxon>
        <taxon>Insecta</taxon>
        <taxon>Pterygota</taxon>
        <taxon>Neoptera</taxon>
        <taxon>Polyneoptera</taxon>
        <taxon>Phasmatodea</taxon>
        <taxon>Verophasmatodea</taxon>
        <taxon>Anareolatae</taxon>
        <taxon>Phasmatidae</taxon>
        <taxon>Eurycanthinae</taxon>
        <taxon>Dryococelus</taxon>
    </lineage>
</organism>
<dbReference type="InterPro" id="IPR029526">
    <property type="entry name" value="PGBD"/>
</dbReference>
<dbReference type="PANTHER" id="PTHR47055">
    <property type="entry name" value="DDE_TNP_1_7 DOMAIN-CONTAINING PROTEIN"/>
    <property type="match status" value="1"/>
</dbReference>
<evidence type="ECO:0000313" key="3">
    <source>
        <dbReference type="Proteomes" id="UP001159363"/>
    </source>
</evidence>
<gene>
    <name evidence="2" type="ORF">PR048_028026</name>
</gene>
<proteinExistence type="predicted"/>
<dbReference type="EMBL" id="JARBHB010000012">
    <property type="protein sequence ID" value="KAJ8871699.1"/>
    <property type="molecule type" value="Genomic_DNA"/>
</dbReference>
<dbReference type="PANTHER" id="PTHR47055:SF3">
    <property type="entry name" value="PHORBOL-ESTER_DAG-TYPE DOMAIN-CONTAINING PROTEIN"/>
    <property type="match status" value="1"/>
</dbReference>
<protein>
    <recommendedName>
        <fullName evidence="1">PiggyBac transposable element-derived protein domain-containing protein</fullName>
    </recommendedName>
</protein>
<dbReference type="Proteomes" id="UP001159363">
    <property type="component" value="Chromosome 11"/>
</dbReference>
<dbReference type="InterPro" id="IPR052638">
    <property type="entry name" value="PiggyBac_TE-derived"/>
</dbReference>
<reference evidence="2 3" key="1">
    <citation type="submission" date="2023-02" db="EMBL/GenBank/DDBJ databases">
        <title>LHISI_Scaffold_Assembly.</title>
        <authorList>
            <person name="Stuart O.P."/>
            <person name="Cleave R."/>
            <person name="Magrath M.J.L."/>
            <person name="Mikheyev A.S."/>
        </authorList>
    </citation>
    <scope>NUCLEOTIDE SEQUENCE [LARGE SCALE GENOMIC DNA]</scope>
    <source>
        <strain evidence="2">Daus_M_001</strain>
        <tissue evidence="2">Leg muscle</tissue>
    </source>
</reference>
<dbReference type="Pfam" id="PF13843">
    <property type="entry name" value="DDE_Tnp_1_7"/>
    <property type="match status" value="1"/>
</dbReference>
<evidence type="ECO:0000313" key="2">
    <source>
        <dbReference type="EMBL" id="KAJ8871699.1"/>
    </source>
</evidence>
<name>A0ABQ9GI65_9NEOP</name>
<feature type="non-terminal residue" evidence="2">
    <location>
        <position position="298"/>
    </location>
</feature>
<evidence type="ECO:0000259" key="1">
    <source>
        <dbReference type="Pfam" id="PF13843"/>
    </source>
</evidence>
<comment type="caution">
    <text evidence="2">The sequence shown here is derived from an EMBL/GenBank/DDBJ whole genome shotgun (WGS) entry which is preliminary data.</text>
</comment>